<evidence type="ECO:0000313" key="2">
    <source>
        <dbReference type="Proteomes" id="UP000515220"/>
    </source>
</evidence>
<gene>
    <name evidence="1" type="ORF">AAJCM20276_30910</name>
</gene>
<sequence>MLPCDEMLSAMPYAPSGISVVAEDLAGMRSQAFGLAEYVALPTRFHSVQATGLLHRCLPSSLWPHPLRALSKKPDPLHDDLVFSVAGKGGAVGAAMHRSGRHVVQIQNPRIRSDQFDLVIANYHDEIEGPNVLLSRTALHGLTAAKLTEARARWRDRLNVSGRPLLAVLVGGANGRFRFGRQEAECFADRLASVARRTGVNLFITTSRRTAPEATAVLRDAVESVRGTLWSGGDDNPYRGLIACADWLVVTADSVSMISEAVASAAPVYVQRLPGKSRRIGLFLETLETCGRIRMFEGELERWPVQPLDDTPIVAGEMCQRLGLENLFRGSE</sequence>
<dbReference type="InterPro" id="IPR009367">
    <property type="entry name" value="Elm1-like"/>
</dbReference>
<evidence type="ECO:0000313" key="1">
    <source>
        <dbReference type="EMBL" id="BCI68467.1"/>
    </source>
</evidence>
<dbReference type="EMBL" id="AP023326">
    <property type="protein sequence ID" value="BCI68467.1"/>
    <property type="molecule type" value="Genomic_DNA"/>
</dbReference>
<dbReference type="Proteomes" id="UP000515220">
    <property type="component" value="Chromosome"/>
</dbReference>
<protein>
    <recommendedName>
        <fullName evidence="3">Nucleoside-diphosphate sugar epimerase</fullName>
    </recommendedName>
</protein>
<dbReference type="RefSeq" id="WP_099347509.1">
    <property type="nucleotide sequence ID" value="NZ_AP023326.1"/>
</dbReference>
<organism evidence="1 2">
    <name type="scientific">Acetobacter aceti</name>
    <dbReference type="NCBI Taxonomy" id="435"/>
    <lineage>
        <taxon>Bacteria</taxon>
        <taxon>Pseudomonadati</taxon>
        <taxon>Pseudomonadota</taxon>
        <taxon>Alphaproteobacteria</taxon>
        <taxon>Acetobacterales</taxon>
        <taxon>Acetobacteraceae</taxon>
        <taxon>Acetobacter</taxon>
        <taxon>Acetobacter subgen. Acetobacter</taxon>
    </lineage>
</organism>
<reference evidence="1 2" key="1">
    <citation type="submission" date="2020-07" db="EMBL/GenBank/DDBJ databases">
        <title>Complete Genome Sequence of an acetic acid bacterium, Acetobacter aceti JCM20276.</title>
        <authorList>
            <person name="Hirose Y."/>
            <person name="Mihara H."/>
        </authorList>
    </citation>
    <scope>NUCLEOTIDE SEQUENCE [LARGE SCALE GENOMIC DNA]</scope>
    <source>
        <strain evidence="1 2">JCM20276</strain>
    </source>
</reference>
<dbReference type="AlphaFoldDB" id="A0A6S6PHD7"/>
<accession>A0A6S6PHD7</accession>
<name>A0A6S6PHD7_ACEAC</name>
<dbReference type="Pfam" id="PF06258">
    <property type="entry name" value="Mito_fiss_Elm1"/>
    <property type="match status" value="1"/>
</dbReference>
<evidence type="ECO:0008006" key="3">
    <source>
        <dbReference type="Google" id="ProtNLM"/>
    </source>
</evidence>
<dbReference type="PANTHER" id="PTHR33986:SF15">
    <property type="entry name" value="MITOCHONDRIAL FISSION PROTEIN ELM1"/>
    <property type="match status" value="1"/>
</dbReference>
<proteinExistence type="predicted"/>
<dbReference type="PANTHER" id="PTHR33986">
    <property type="entry name" value="OS02G0535700 PROTEIN"/>
    <property type="match status" value="1"/>
</dbReference>